<evidence type="ECO:0000313" key="1">
    <source>
        <dbReference type="EMBL" id="RGS36650.1"/>
    </source>
</evidence>
<name>A0A395V7I9_9FIRM</name>
<protein>
    <submittedName>
        <fullName evidence="1">Uncharacterized protein</fullName>
    </submittedName>
</protein>
<proteinExistence type="predicted"/>
<comment type="caution">
    <text evidence="1">The sequence shown here is derived from an EMBL/GenBank/DDBJ whole genome shotgun (WGS) entry which is preliminary data.</text>
</comment>
<dbReference type="Proteomes" id="UP000266172">
    <property type="component" value="Unassembled WGS sequence"/>
</dbReference>
<gene>
    <name evidence="1" type="ORF">DWX93_15105</name>
</gene>
<organism evidence="1 2">
    <name type="scientific">Roseburia hominis</name>
    <dbReference type="NCBI Taxonomy" id="301301"/>
    <lineage>
        <taxon>Bacteria</taxon>
        <taxon>Bacillati</taxon>
        <taxon>Bacillota</taxon>
        <taxon>Clostridia</taxon>
        <taxon>Lachnospirales</taxon>
        <taxon>Lachnospiraceae</taxon>
        <taxon>Roseburia</taxon>
    </lineage>
</organism>
<reference evidence="1 2" key="1">
    <citation type="submission" date="2018-08" db="EMBL/GenBank/DDBJ databases">
        <title>A genome reference for cultivated species of the human gut microbiota.</title>
        <authorList>
            <person name="Zou Y."/>
            <person name="Xue W."/>
            <person name="Luo G."/>
        </authorList>
    </citation>
    <scope>NUCLEOTIDE SEQUENCE [LARGE SCALE GENOMIC DNA]</scope>
    <source>
        <strain evidence="1 2">AF22-12AC</strain>
    </source>
</reference>
<accession>A0A395V7I9</accession>
<dbReference type="EMBL" id="QRVL01000020">
    <property type="protein sequence ID" value="RGS36650.1"/>
    <property type="molecule type" value="Genomic_DNA"/>
</dbReference>
<sequence length="71" mass="7969">MEIQMDIRFKKCGISNRPNVCIFDDPCLSKFGALRRSCPHPGRQFVGLLCRACQHQATDGINQPSLCCNKT</sequence>
<dbReference type="AlphaFoldDB" id="A0A395V7I9"/>
<evidence type="ECO:0000313" key="2">
    <source>
        <dbReference type="Proteomes" id="UP000266172"/>
    </source>
</evidence>